<keyword evidence="1" id="KW-0472">Membrane</keyword>
<dbReference type="RefSeq" id="WP_247202573.1">
    <property type="nucleotide sequence ID" value="NZ_JALKCG010000011.1"/>
</dbReference>
<organism evidence="2 3">
    <name type="scientific">Ancylobacter koreensis</name>
    <dbReference type="NCBI Taxonomy" id="266121"/>
    <lineage>
        <taxon>Bacteria</taxon>
        <taxon>Pseudomonadati</taxon>
        <taxon>Pseudomonadota</taxon>
        <taxon>Alphaproteobacteria</taxon>
        <taxon>Hyphomicrobiales</taxon>
        <taxon>Xanthobacteraceae</taxon>
        <taxon>Ancylobacter</taxon>
    </lineage>
</organism>
<feature type="transmembrane region" description="Helical" evidence="1">
    <location>
        <begin position="37"/>
        <end position="59"/>
    </location>
</feature>
<gene>
    <name evidence="2" type="ORF">MWN33_18695</name>
</gene>
<keyword evidence="3" id="KW-1185">Reference proteome</keyword>
<sequence length="60" mass="6287">MTDFMDRLGGIGACILVLGYIASAPLGMIYWGAKGWLLGVVLSMILPWFGGVSALLSVLA</sequence>
<protein>
    <submittedName>
        <fullName evidence="2">Uncharacterized protein</fullName>
    </submittedName>
</protein>
<evidence type="ECO:0000313" key="2">
    <source>
        <dbReference type="EMBL" id="MCK0210065.1"/>
    </source>
</evidence>
<evidence type="ECO:0000313" key="3">
    <source>
        <dbReference type="Proteomes" id="UP001202867"/>
    </source>
</evidence>
<keyword evidence="1" id="KW-1133">Transmembrane helix</keyword>
<name>A0ABT0DS08_9HYPH</name>
<keyword evidence="1" id="KW-0812">Transmembrane</keyword>
<reference evidence="3" key="1">
    <citation type="submission" date="2023-07" db="EMBL/GenBank/DDBJ databases">
        <title>Ancylobacter moscoviensis sp. nov., facultatively methylotrophic bacteria from activated sludge and the reclassification of Starkeya novella (Starkey 1934) Kelly et al. 2000 as Ancylobacter novellus comb. nov., Starkeya koreensis Im et al. 2006 as Ancylobacter koreensis comb.nov., Angulomicrobium tetraedrale Vasil'eva et al. 1986 as Ancylobacter tetraedralis comb. nov., Angulomicrobium amanitiforme Fritz et al. 2004 as Ancylobacter amanitiformis comb. nov. and Methylorhabdus multivorans Doronina et al. 1996 as Ancylobacter multivorans comb. nov. and emended description of the genus Ancylobacter.</title>
        <authorList>
            <person name="Doronina N."/>
            <person name="Chemodurova A."/>
            <person name="Grouzdev D."/>
            <person name="Koziaeva V."/>
            <person name="Shi W."/>
            <person name="Wu L."/>
            <person name="Kaparullina E."/>
        </authorList>
    </citation>
    <scope>NUCLEOTIDE SEQUENCE [LARGE SCALE GENOMIC DNA]</scope>
    <source>
        <strain evidence="3">Jip08</strain>
    </source>
</reference>
<dbReference type="EMBL" id="JALKCG010000011">
    <property type="protein sequence ID" value="MCK0210065.1"/>
    <property type="molecule type" value="Genomic_DNA"/>
</dbReference>
<accession>A0ABT0DS08</accession>
<comment type="caution">
    <text evidence="2">The sequence shown here is derived from an EMBL/GenBank/DDBJ whole genome shotgun (WGS) entry which is preliminary data.</text>
</comment>
<feature type="transmembrane region" description="Helical" evidence="1">
    <location>
        <begin position="12"/>
        <end position="31"/>
    </location>
</feature>
<evidence type="ECO:0000256" key="1">
    <source>
        <dbReference type="SAM" id="Phobius"/>
    </source>
</evidence>
<dbReference type="Proteomes" id="UP001202867">
    <property type="component" value="Unassembled WGS sequence"/>
</dbReference>
<proteinExistence type="predicted"/>